<dbReference type="OrthoDB" id="5871570at2759"/>
<sequence length="59" mass="6793">MQQKIVICLVEQMSLKKSNFPSKIAIDYAFVNVKHQSFDRNVFKSTARKRHVLQAVLSA</sequence>
<reference evidence="1 2" key="1">
    <citation type="submission" date="2014-10" db="EMBL/GenBank/DDBJ databases">
        <title>Draft genome of the hookworm Ancylostoma caninum.</title>
        <authorList>
            <person name="Mitreva M."/>
        </authorList>
    </citation>
    <scope>NUCLEOTIDE SEQUENCE [LARGE SCALE GENOMIC DNA]</scope>
    <source>
        <strain evidence="1 2">Baltimore</strain>
    </source>
</reference>
<evidence type="ECO:0000313" key="1">
    <source>
        <dbReference type="EMBL" id="RCN50887.1"/>
    </source>
</evidence>
<dbReference type="Proteomes" id="UP000252519">
    <property type="component" value="Unassembled WGS sequence"/>
</dbReference>
<protein>
    <submittedName>
        <fullName evidence="1">Uncharacterized protein</fullName>
    </submittedName>
</protein>
<gene>
    <name evidence="1" type="ORF">ANCCAN_02900</name>
</gene>
<name>A0A368H6K5_ANCCA</name>
<dbReference type="EMBL" id="JOJR01000018">
    <property type="protein sequence ID" value="RCN50887.1"/>
    <property type="molecule type" value="Genomic_DNA"/>
</dbReference>
<accession>A0A368H6K5</accession>
<evidence type="ECO:0000313" key="2">
    <source>
        <dbReference type="Proteomes" id="UP000252519"/>
    </source>
</evidence>
<keyword evidence="2" id="KW-1185">Reference proteome</keyword>
<dbReference type="AlphaFoldDB" id="A0A368H6K5"/>
<proteinExistence type="predicted"/>
<organism evidence="1 2">
    <name type="scientific">Ancylostoma caninum</name>
    <name type="common">Dog hookworm</name>
    <dbReference type="NCBI Taxonomy" id="29170"/>
    <lineage>
        <taxon>Eukaryota</taxon>
        <taxon>Metazoa</taxon>
        <taxon>Ecdysozoa</taxon>
        <taxon>Nematoda</taxon>
        <taxon>Chromadorea</taxon>
        <taxon>Rhabditida</taxon>
        <taxon>Rhabditina</taxon>
        <taxon>Rhabditomorpha</taxon>
        <taxon>Strongyloidea</taxon>
        <taxon>Ancylostomatidae</taxon>
        <taxon>Ancylostomatinae</taxon>
        <taxon>Ancylostoma</taxon>
    </lineage>
</organism>
<comment type="caution">
    <text evidence="1">The sequence shown here is derived from an EMBL/GenBank/DDBJ whole genome shotgun (WGS) entry which is preliminary data.</text>
</comment>